<comment type="caution">
    <text evidence="5">The sequence shown here is derived from an EMBL/GenBank/DDBJ whole genome shotgun (WGS) entry which is preliminary data.</text>
</comment>
<feature type="transmembrane region" description="Helical" evidence="3">
    <location>
        <begin position="240"/>
        <end position="261"/>
    </location>
</feature>
<dbReference type="KEGG" id="miz:BAB75_12045"/>
<dbReference type="EMBL" id="LJFS01000015">
    <property type="protein sequence ID" value="KPG33490.1"/>
    <property type="molecule type" value="Genomic_DNA"/>
</dbReference>
<protein>
    <recommendedName>
        <fullName evidence="4">PPE domain-containing protein</fullName>
    </recommendedName>
</protein>
<feature type="region of interest" description="Disordered" evidence="2">
    <location>
        <begin position="395"/>
        <end position="512"/>
    </location>
</feature>
<dbReference type="Gene3D" id="1.20.1260.20">
    <property type="entry name" value="PPE superfamily"/>
    <property type="match status" value="1"/>
</dbReference>
<dbReference type="InterPro" id="IPR000030">
    <property type="entry name" value="PPE_dom"/>
</dbReference>
<accession>A0A7V8LKF6</accession>
<feature type="domain" description="PPE" evidence="4">
    <location>
        <begin position="6"/>
        <end position="168"/>
    </location>
</feature>
<evidence type="ECO:0000313" key="8">
    <source>
        <dbReference type="Proteomes" id="UP000037962"/>
    </source>
</evidence>
<keyword evidence="8" id="KW-1185">Reference proteome</keyword>
<dbReference type="EMBL" id="LJFO01000017">
    <property type="protein sequence ID" value="KPG04447.1"/>
    <property type="molecule type" value="Genomic_DNA"/>
</dbReference>
<evidence type="ECO:0000259" key="4">
    <source>
        <dbReference type="Pfam" id="PF00823"/>
    </source>
</evidence>
<evidence type="ECO:0000313" key="5">
    <source>
        <dbReference type="EMBL" id="KPG04447.1"/>
    </source>
</evidence>
<dbReference type="InterPro" id="IPR038332">
    <property type="entry name" value="PPE_sf"/>
</dbReference>
<feature type="compositionally biased region" description="Low complexity" evidence="2">
    <location>
        <begin position="461"/>
        <end position="472"/>
    </location>
</feature>
<dbReference type="AlphaFoldDB" id="A0A7V8LKF6"/>
<reference evidence="7 8" key="1">
    <citation type="submission" date="2015-09" db="EMBL/GenBank/DDBJ databases">
        <title>Genome Sequences of Mycobacterium immunogenum Isolates, Recuperated from a Chloraminated Drinking Water Distribution System Simulator Subjected to Episodes of Nitrification.</title>
        <authorList>
            <person name="Gomez-Alvarez V."/>
            <person name="Revetta R.P."/>
        </authorList>
    </citation>
    <scope>NUCLEOTIDE SEQUENCE [LARGE SCALE GENOMIC DNA]</scope>
    <source>
        <strain evidence="5 7">H008</strain>
        <strain evidence="6 8">H076</strain>
    </source>
</reference>
<evidence type="ECO:0000256" key="1">
    <source>
        <dbReference type="ARBA" id="ARBA00010652"/>
    </source>
</evidence>
<dbReference type="Pfam" id="PF00823">
    <property type="entry name" value="PPE"/>
    <property type="match status" value="1"/>
</dbReference>
<evidence type="ECO:0000313" key="7">
    <source>
        <dbReference type="Proteomes" id="UP000037843"/>
    </source>
</evidence>
<dbReference type="PANTHER" id="PTHR46766:SF1">
    <property type="entry name" value="GLUTAMINE-RICH PROTEIN 2"/>
    <property type="match status" value="1"/>
</dbReference>
<dbReference type="SUPFAM" id="SSF140459">
    <property type="entry name" value="PE/PPE dimer-like"/>
    <property type="match status" value="1"/>
</dbReference>
<dbReference type="Proteomes" id="UP000037962">
    <property type="component" value="Unassembled WGS sequence"/>
</dbReference>
<name>A0A7V8LKF6_9MYCO</name>
<keyword evidence="3" id="KW-0472">Membrane</keyword>
<dbReference type="RefSeq" id="WP_043078547.1">
    <property type="nucleotide sequence ID" value="NZ_CP011530.1"/>
</dbReference>
<evidence type="ECO:0000256" key="2">
    <source>
        <dbReference type="SAM" id="MobiDB-lite"/>
    </source>
</evidence>
<evidence type="ECO:0000256" key="3">
    <source>
        <dbReference type="SAM" id="Phobius"/>
    </source>
</evidence>
<dbReference type="Proteomes" id="UP000037843">
    <property type="component" value="Unassembled WGS sequence"/>
</dbReference>
<comment type="similarity">
    <text evidence="1">Belongs to the mycobacterial PPE family.</text>
</comment>
<feature type="transmembrane region" description="Helical" evidence="3">
    <location>
        <begin position="268"/>
        <end position="290"/>
    </location>
</feature>
<dbReference type="OrthoDB" id="4753487at2"/>
<keyword evidence="3" id="KW-0812">Transmembrane</keyword>
<evidence type="ECO:0000313" key="6">
    <source>
        <dbReference type="EMBL" id="KPG33490.1"/>
    </source>
</evidence>
<gene>
    <name evidence="5" type="ORF">AN908_24195</name>
    <name evidence="6" type="ORF">AN912_13920</name>
</gene>
<dbReference type="GeneID" id="45764602"/>
<sequence length="512" mass="52929">MSAPIWMAFPPEVHSALLSAGPGPGPLLAAAAQWQALSAEYSTAATELTHLLGATAAGAWQGPSATQYVASHASYLTWLAQQSATSATNAALHETSAAAYTAALSAMPTLPELATNHMLHGVLVGTNFFGVNTIPIALNEADYIRMWVQAATTMDVYQGVSSTAVASAAPATPAPLIMAPGGEMSRLAADMSGLAAQAQASESGSALDSSNSVIDQLLNFFRDPLGTLRQIIEDFIRNPGAALATWLPFLLVLASMTYVLFAQVFWLFWAALLSAPLWLPLLIVAAWQYLQPPAVDAAPSEEVQPDLRSTTDRPREHIEPLPAIALAPTVAPVPTATAPAPSAPAPAPAPATVTAAFAPYLVGVMPGEPPAIQFGPTLNEGSKAQAPASGISAAAAAAASARSRARRKRGARMKDPAPQHMDMNVTVDADYGGQSGAARSQHRASTRGTEHLGLAGTVPKGAATTSAAGLASRENIGRDTNSAEGIRTAPMLPTTWNTDSDETPCTPTPDEE</sequence>
<keyword evidence="3" id="KW-1133">Transmembrane helix</keyword>
<dbReference type="PANTHER" id="PTHR46766">
    <property type="entry name" value="GLUTAMINE-RICH PROTEIN 2"/>
    <property type="match status" value="1"/>
</dbReference>
<proteinExistence type="inferred from homology"/>
<dbReference type="GO" id="GO:0052572">
    <property type="term" value="P:response to host immune response"/>
    <property type="evidence" value="ECO:0007669"/>
    <property type="project" value="TreeGrafter"/>
</dbReference>
<organism evidence="5 7">
    <name type="scientific">Mycobacteroides immunogenum</name>
    <dbReference type="NCBI Taxonomy" id="83262"/>
    <lineage>
        <taxon>Bacteria</taxon>
        <taxon>Bacillati</taxon>
        <taxon>Actinomycetota</taxon>
        <taxon>Actinomycetes</taxon>
        <taxon>Mycobacteriales</taxon>
        <taxon>Mycobacteriaceae</taxon>
        <taxon>Mycobacteroides</taxon>
    </lineage>
</organism>